<dbReference type="Pfam" id="PF01258">
    <property type="entry name" value="zf-dskA_traR"/>
    <property type="match status" value="1"/>
</dbReference>
<dbReference type="RefSeq" id="WP_206294394.1">
    <property type="nucleotide sequence ID" value="NZ_CP063458.1"/>
</dbReference>
<gene>
    <name evidence="6" type="ORF">IPV69_07600</name>
</gene>
<dbReference type="EMBL" id="CP063458">
    <property type="protein sequence ID" value="QOV91213.1"/>
    <property type="molecule type" value="Genomic_DNA"/>
</dbReference>
<evidence type="ECO:0000256" key="4">
    <source>
        <dbReference type="PROSITE-ProRule" id="PRU00510"/>
    </source>
</evidence>
<sequence>MADHATNPTRPCERCGTMIPPERIEILPDTRLCVACSQAVGGEFQISFVAENLAKSGTMKKNYGAISMKKTRKPVRRAQG</sequence>
<accession>A0A7M2X0K7</accession>
<keyword evidence="7" id="KW-1185">Reference proteome</keyword>
<dbReference type="PROSITE" id="PS51128">
    <property type="entry name" value="ZF_DKSA_2"/>
    <property type="match status" value="1"/>
</dbReference>
<protein>
    <submittedName>
        <fullName evidence="6">TraR/DksA C4-type zinc finger protein</fullName>
    </submittedName>
</protein>
<keyword evidence="3" id="KW-0862">Zinc</keyword>
<keyword evidence="2" id="KW-0863">Zinc-finger</keyword>
<organism evidence="6 7">
    <name type="scientific">Humisphaera borealis</name>
    <dbReference type="NCBI Taxonomy" id="2807512"/>
    <lineage>
        <taxon>Bacteria</taxon>
        <taxon>Pseudomonadati</taxon>
        <taxon>Planctomycetota</taxon>
        <taxon>Phycisphaerae</taxon>
        <taxon>Tepidisphaerales</taxon>
        <taxon>Tepidisphaeraceae</taxon>
        <taxon>Humisphaera</taxon>
    </lineage>
</organism>
<feature type="zinc finger region" description="dksA C4-type" evidence="4">
    <location>
        <begin position="12"/>
        <end position="36"/>
    </location>
</feature>
<evidence type="ECO:0000313" key="6">
    <source>
        <dbReference type="EMBL" id="QOV91213.1"/>
    </source>
</evidence>
<name>A0A7M2X0K7_9BACT</name>
<keyword evidence="1" id="KW-0479">Metal-binding</keyword>
<evidence type="ECO:0000256" key="3">
    <source>
        <dbReference type="ARBA" id="ARBA00022833"/>
    </source>
</evidence>
<dbReference type="AlphaFoldDB" id="A0A7M2X0K7"/>
<dbReference type="KEGG" id="hbs:IPV69_07600"/>
<evidence type="ECO:0000259" key="5">
    <source>
        <dbReference type="Pfam" id="PF01258"/>
    </source>
</evidence>
<feature type="domain" description="Zinc finger DksA/TraR C4-type" evidence="5">
    <location>
        <begin position="12"/>
        <end position="36"/>
    </location>
</feature>
<proteinExistence type="predicted"/>
<evidence type="ECO:0000256" key="2">
    <source>
        <dbReference type="ARBA" id="ARBA00022771"/>
    </source>
</evidence>
<dbReference type="InterPro" id="IPR000962">
    <property type="entry name" value="Znf_DskA_TraR"/>
</dbReference>
<dbReference type="InterPro" id="IPR020458">
    <property type="entry name" value="Znf_DskA_TraR_CS"/>
</dbReference>
<evidence type="ECO:0000256" key="1">
    <source>
        <dbReference type="ARBA" id="ARBA00022723"/>
    </source>
</evidence>
<dbReference type="PROSITE" id="PS01102">
    <property type="entry name" value="ZF_DKSA_1"/>
    <property type="match status" value="1"/>
</dbReference>
<dbReference type="Gene3D" id="1.20.120.910">
    <property type="entry name" value="DksA, coiled-coil domain"/>
    <property type="match status" value="1"/>
</dbReference>
<reference evidence="6 7" key="1">
    <citation type="submission" date="2020-10" db="EMBL/GenBank/DDBJ databases">
        <title>Wide distribution of Phycisphaera-like planctomycetes from WD2101 soil group in peatlands and genome analysis of the first cultivated representative.</title>
        <authorList>
            <person name="Dedysh S.N."/>
            <person name="Beletsky A.V."/>
            <person name="Ivanova A."/>
            <person name="Kulichevskaya I.S."/>
            <person name="Suzina N.E."/>
            <person name="Philippov D.A."/>
            <person name="Rakitin A.L."/>
            <person name="Mardanov A.V."/>
            <person name="Ravin N.V."/>
        </authorList>
    </citation>
    <scope>NUCLEOTIDE SEQUENCE [LARGE SCALE GENOMIC DNA]</scope>
    <source>
        <strain evidence="6 7">M1803</strain>
    </source>
</reference>
<evidence type="ECO:0000313" key="7">
    <source>
        <dbReference type="Proteomes" id="UP000593765"/>
    </source>
</evidence>
<dbReference type="GO" id="GO:0008270">
    <property type="term" value="F:zinc ion binding"/>
    <property type="evidence" value="ECO:0007669"/>
    <property type="project" value="UniProtKB-KW"/>
</dbReference>
<dbReference type="Proteomes" id="UP000593765">
    <property type="component" value="Chromosome"/>
</dbReference>